<dbReference type="OrthoDB" id="5288740at2"/>
<dbReference type="SUPFAM" id="SSF53187">
    <property type="entry name" value="Zn-dependent exopeptidases"/>
    <property type="match status" value="1"/>
</dbReference>
<keyword evidence="9 10" id="KW-0482">Metalloprotease</keyword>
<feature type="binding site" evidence="10">
    <location>
        <position position="416"/>
    </location>
    <ligand>
        <name>Zn(2+)</name>
        <dbReference type="ChEBI" id="CHEBI:29105"/>
    </ligand>
</feature>
<protein>
    <recommendedName>
        <fullName evidence="3 10">Probable M18 family aminopeptidase 2</fullName>
        <ecNumber evidence="10">3.4.11.-</ecNumber>
    </recommendedName>
</protein>
<keyword evidence="6 10" id="KW-0479">Metal-binding</keyword>
<evidence type="ECO:0000256" key="11">
    <source>
        <dbReference type="RuleBase" id="RU004386"/>
    </source>
</evidence>
<evidence type="ECO:0000256" key="10">
    <source>
        <dbReference type="HAMAP-Rule" id="MF_00467"/>
    </source>
</evidence>
<keyword evidence="4 10" id="KW-0031">Aminopeptidase</keyword>
<proteinExistence type="inferred from homology"/>
<evidence type="ECO:0000313" key="13">
    <source>
        <dbReference type="EMBL" id="SDT01924.1"/>
    </source>
</evidence>
<dbReference type="Proteomes" id="UP000198983">
    <property type="component" value="Chromosome I"/>
</dbReference>
<name>A0A1H1WXX1_9ACTN</name>
<dbReference type="InterPro" id="IPR023358">
    <property type="entry name" value="Peptidase_M18_dom2"/>
</dbReference>
<dbReference type="AlphaFoldDB" id="A0A1H1WXX1"/>
<evidence type="ECO:0000256" key="1">
    <source>
        <dbReference type="ARBA" id="ARBA00001947"/>
    </source>
</evidence>
<evidence type="ECO:0000256" key="8">
    <source>
        <dbReference type="ARBA" id="ARBA00022833"/>
    </source>
</evidence>
<keyword evidence="5 10" id="KW-0645">Protease</keyword>
<dbReference type="EMBL" id="LT629732">
    <property type="protein sequence ID" value="SDT01924.1"/>
    <property type="molecule type" value="Genomic_DNA"/>
</dbReference>
<dbReference type="PANTHER" id="PTHR28570">
    <property type="entry name" value="ASPARTYL AMINOPEPTIDASE"/>
    <property type="match status" value="1"/>
</dbReference>
<reference evidence="13 14" key="1">
    <citation type="submission" date="2016-10" db="EMBL/GenBank/DDBJ databases">
        <authorList>
            <person name="de Groot N.N."/>
        </authorList>
    </citation>
    <scope>NUCLEOTIDE SEQUENCE [LARGE SCALE GENOMIC DNA]</scope>
    <source>
        <strain evidence="13 14">DSM 22024</strain>
    </source>
</reference>
<evidence type="ECO:0000313" key="14">
    <source>
        <dbReference type="Proteomes" id="UP000198983"/>
    </source>
</evidence>
<keyword evidence="7 10" id="KW-0378">Hydrolase</keyword>
<dbReference type="STRING" id="117157.SAMN04489717_4723"/>
<dbReference type="CDD" id="cd05658">
    <property type="entry name" value="M18_DAP"/>
    <property type="match status" value="1"/>
</dbReference>
<evidence type="ECO:0000256" key="5">
    <source>
        <dbReference type="ARBA" id="ARBA00022670"/>
    </source>
</evidence>
<dbReference type="Pfam" id="PF02127">
    <property type="entry name" value="Peptidase_M18"/>
    <property type="match status" value="1"/>
</dbReference>
<gene>
    <name evidence="10" type="primary">apeB</name>
    <name evidence="13" type="ORF">SAMN04489717_4723</name>
</gene>
<dbReference type="Gene3D" id="2.30.250.10">
    <property type="entry name" value="Aminopeptidase i, Domain 2"/>
    <property type="match status" value="1"/>
</dbReference>
<dbReference type="PRINTS" id="PR00932">
    <property type="entry name" value="AMINO1PTASE"/>
</dbReference>
<comment type="cofactor">
    <cofactor evidence="1 10 12">
        <name>Zn(2+)</name>
        <dbReference type="ChEBI" id="CHEBI:29105"/>
    </cofactor>
</comment>
<evidence type="ECO:0000256" key="6">
    <source>
        <dbReference type="ARBA" id="ARBA00022723"/>
    </source>
</evidence>
<dbReference type="GO" id="GO:0008270">
    <property type="term" value="F:zinc ion binding"/>
    <property type="evidence" value="ECO:0007669"/>
    <property type="project" value="UniProtKB-UniRule"/>
</dbReference>
<dbReference type="EC" id="3.4.11.-" evidence="10"/>
<accession>A0A1H1WXX1</accession>
<dbReference type="GO" id="GO:0005737">
    <property type="term" value="C:cytoplasm"/>
    <property type="evidence" value="ECO:0007669"/>
    <property type="project" value="UniProtKB-ARBA"/>
</dbReference>
<dbReference type="PANTHER" id="PTHR28570:SF3">
    <property type="entry name" value="ASPARTYL AMINOPEPTIDASE"/>
    <property type="match status" value="1"/>
</dbReference>
<evidence type="ECO:0000256" key="12">
    <source>
        <dbReference type="RuleBase" id="RU004387"/>
    </source>
</evidence>
<evidence type="ECO:0000256" key="3">
    <source>
        <dbReference type="ARBA" id="ARBA00014897"/>
    </source>
</evidence>
<feature type="binding site" evidence="10">
    <location>
        <position position="167"/>
    </location>
    <ligand>
        <name>Zn(2+)</name>
        <dbReference type="ChEBI" id="CHEBI:29105"/>
    </ligand>
</feature>
<dbReference type="InterPro" id="IPR022984">
    <property type="entry name" value="M18_aminopeptidase_2"/>
</dbReference>
<evidence type="ECO:0000256" key="2">
    <source>
        <dbReference type="ARBA" id="ARBA00008290"/>
    </source>
</evidence>
<evidence type="ECO:0000256" key="7">
    <source>
        <dbReference type="ARBA" id="ARBA00022801"/>
    </source>
</evidence>
<evidence type="ECO:0000256" key="9">
    <source>
        <dbReference type="ARBA" id="ARBA00023049"/>
    </source>
</evidence>
<dbReference type="RefSeq" id="WP_092655771.1">
    <property type="nucleotide sequence ID" value="NZ_LT629732.1"/>
</dbReference>
<keyword evidence="14" id="KW-1185">Reference proteome</keyword>
<dbReference type="NCBIfam" id="NF002759">
    <property type="entry name" value="PRK02813.1"/>
    <property type="match status" value="1"/>
</dbReference>
<dbReference type="InterPro" id="IPR001948">
    <property type="entry name" value="Peptidase_M18"/>
</dbReference>
<evidence type="ECO:0000256" key="4">
    <source>
        <dbReference type="ARBA" id="ARBA00022438"/>
    </source>
</evidence>
<feature type="binding site" evidence="10">
    <location>
        <position position="93"/>
    </location>
    <ligand>
        <name>Zn(2+)</name>
        <dbReference type="ChEBI" id="CHEBI:29105"/>
    </ligand>
</feature>
<dbReference type="GO" id="GO:0008237">
    <property type="term" value="F:metallopeptidase activity"/>
    <property type="evidence" value="ECO:0007669"/>
    <property type="project" value="UniProtKB-UniRule"/>
</dbReference>
<dbReference type="GO" id="GO:0004177">
    <property type="term" value="F:aminopeptidase activity"/>
    <property type="evidence" value="ECO:0007669"/>
    <property type="project" value="UniProtKB-UniRule"/>
</dbReference>
<keyword evidence="8 10" id="KW-0862">Zinc</keyword>
<comment type="similarity">
    <text evidence="2 10 11">Belongs to the peptidase M18 family.</text>
</comment>
<dbReference type="HAMAP" id="MF_00467">
    <property type="entry name" value="Aminopeptidase_M18_2"/>
    <property type="match status" value="1"/>
</dbReference>
<dbReference type="SUPFAM" id="SSF101821">
    <property type="entry name" value="Aminopeptidase/glucanase lid domain"/>
    <property type="match status" value="1"/>
</dbReference>
<dbReference type="Gene3D" id="3.40.630.10">
    <property type="entry name" value="Zn peptidases"/>
    <property type="match status" value="1"/>
</dbReference>
<organism evidence="13 14">
    <name type="scientific">Actinopolymorpha singaporensis</name>
    <dbReference type="NCBI Taxonomy" id="117157"/>
    <lineage>
        <taxon>Bacteria</taxon>
        <taxon>Bacillati</taxon>
        <taxon>Actinomycetota</taxon>
        <taxon>Actinomycetes</taxon>
        <taxon>Propionibacteriales</taxon>
        <taxon>Actinopolymorphaceae</taxon>
        <taxon>Actinopolymorpha</taxon>
    </lineage>
</organism>
<dbReference type="GO" id="GO:0006508">
    <property type="term" value="P:proteolysis"/>
    <property type="evidence" value="ECO:0007669"/>
    <property type="project" value="UniProtKB-UniRule"/>
</dbReference>
<sequence length="442" mass="46496">MSTEPSTDTPSAPERFAEAAGLCEFIDAAPSPFHACAEAAARLEASGFTAVDEAARWPRDPGRYYTVRGGSLVAWSTEQAAGAHTAFRVVGAHTDSPNLRIKPHPDITRAGWQVLAAEPYGGALLNSWLDRDLGLSGRISVRTPDGTDERLLVVDRPILRVPQLAIHLDREIRETGVKLNPQQHVFPVWGVGTSPGDFTAFVAEELEVEPGDVLAWELMTHDLAPSTLIGRDGDLVSAPRLDNLGTTYAGVRALLKAVDTPGAVPLVPVLALFDHEEVGSVSERGAASTLLPAVLERIVLAGGGDREDLLRALAGSVCASGDMAHATHPNYPERHEPHHLIAVNGGPVLKVNVNLRYATDARGTGAFVSACEQADVPLQRFVSRADMPCGSTVGPITAAGVGLTTVDVGAPQLAMHSARELCGAADPGMYVDALAAFLAPAA</sequence>